<proteinExistence type="predicted"/>
<evidence type="ECO:0000313" key="1">
    <source>
        <dbReference type="EMBL" id="SDH74514.1"/>
    </source>
</evidence>
<dbReference type="OrthoDB" id="7363862at2"/>
<sequence length="171" mass="18326">MSRQSYRIDLAGLTALQEALATAPRIAAEELVATTWEAELYLERELKERAPVGATNLLRGSIAARRPAVTGARVVGEVGTAVAHAVPVELGSKPHRPPVAPILDWVQARLGLSGVEGRSAAFAIAGAIARRGTEGQFVFRDVWAEREPAVRRLFGAMLTRIGRRIAAEGAR</sequence>
<gene>
    <name evidence="1" type="ORF">SAMN05421742_11170</name>
</gene>
<dbReference type="STRING" id="83401.SAMN05421742_11170"/>
<evidence type="ECO:0000313" key="2">
    <source>
        <dbReference type="Proteomes" id="UP000217076"/>
    </source>
</evidence>
<dbReference type="AlphaFoldDB" id="A0A1G8EXE8"/>
<dbReference type="Proteomes" id="UP000217076">
    <property type="component" value="Unassembled WGS sequence"/>
</dbReference>
<organism evidence="1 2">
    <name type="scientific">Roseospirillum parvum</name>
    <dbReference type="NCBI Taxonomy" id="83401"/>
    <lineage>
        <taxon>Bacteria</taxon>
        <taxon>Pseudomonadati</taxon>
        <taxon>Pseudomonadota</taxon>
        <taxon>Alphaproteobacteria</taxon>
        <taxon>Rhodospirillales</taxon>
        <taxon>Rhodospirillaceae</taxon>
        <taxon>Roseospirillum</taxon>
    </lineage>
</organism>
<protein>
    <submittedName>
        <fullName evidence="1">Uncharacterized protein</fullName>
    </submittedName>
</protein>
<name>A0A1G8EXE8_9PROT</name>
<dbReference type="EMBL" id="FNCV01000011">
    <property type="protein sequence ID" value="SDH74514.1"/>
    <property type="molecule type" value="Genomic_DNA"/>
</dbReference>
<dbReference type="RefSeq" id="WP_092621264.1">
    <property type="nucleotide sequence ID" value="NZ_FNCV01000011.1"/>
</dbReference>
<reference evidence="2" key="1">
    <citation type="submission" date="2016-10" db="EMBL/GenBank/DDBJ databases">
        <authorList>
            <person name="Varghese N."/>
            <person name="Submissions S."/>
        </authorList>
    </citation>
    <scope>NUCLEOTIDE SEQUENCE [LARGE SCALE GENOMIC DNA]</scope>
    <source>
        <strain evidence="2">930I</strain>
    </source>
</reference>
<accession>A0A1G8EXE8</accession>
<keyword evidence="2" id="KW-1185">Reference proteome</keyword>